<dbReference type="Proteomes" id="UP001215712">
    <property type="component" value="Unassembled WGS sequence"/>
</dbReference>
<reference evidence="2" key="2">
    <citation type="submission" date="2023-01" db="EMBL/GenBank/DDBJ databases">
        <authorList>
            <person name="Petersen C."/>
        </authorList>
    </citation>
    <scope>NUCLEOTIDE SEQUENCE</scope>
    <source>
        <strain evidence="2">IBT 17514</strain>
    </source>
</reference>
<evidence type="ECO:0000313" key="3">
    <source>
        <dbReference type="Proteomes" id="UP001215712"/>
    </source>
</evidence>
<feature type="region of interest" description="Disordered" evidence="1">
    <location>
        <begin position="1"/>
        <end position="23"/>
    </location>
</feature>
<sequence>MPSNTLYKGKTSSPHATNSDDAQRVHIAAEMSLLRNHCENLKKLYDSNVTTQEGCTEFHDQTFFRFDEHLDELDYTIQKAMESFEQRLAEAGNSKSVNSKTDPANCPGPCLSGRDSCFYKRLGSLEAKITEKDMEICRLKMKARYSSTLRYQCIHLPPNHCESARYIKLPLRISDDASICNGFRLTDLEGKVSELYGLTQRVKDLEHEIGHLGDNRFDEKKEPDGQTKVSWVEVVQNQKAKKVKCRLRRWLHI</sequence>
<evidence type="ECO:0000313" key="2">
    <source>
        <dbReference type="EMBL" id="KAJ5732536.1"/>
    </source>
</evidence>
<evidence type="ECO:0000256" key="1">
    <source>
        <dbReference type="SAM" id="MobiDB-lite"/>
    </source>
</evidence>
<accession>A0AAD6HRD6</accession>
<feature type="compositionally biased region" description="Polar residues" evidence="1">
    <location>
        <begin position="1"/>
        <end position="20"/>
    </location>
</feature>
<dbReference type="EMBL" id="JAQJAN010000004">
    <property type="protein sequence ID" value="KAJ5732536.1"/>
    <property type="molecule type" value="Genomic_DNA"/>
</dbReference>
<comment type="caution">
    <text evidence="2">The sequence shown here is derived from an EMBL/GenBank/DDBJ whole genome shotgun (WGS) entry which is preliminary data.</text>
</comment>
<reference evidence="2" key="1">
    <citation type="journal article" date="2023" name="IMA Fungus">
        <title>Comparative genomic study of the Penicillium genus elucidates a diverse pangenome and 15 lateral gene transfer events.</title>
        <authorList>
            <person name="Petersen C."/>
            <person name="Sorensen T."/>
            <person name="Nielsen M.R."/>
            <person name="Sondergaard T.E."/>
            <person name="Sorensen J.L."/>
            <person name="Fitzpatrick D.A."/>
            <person name="Frisvad J.C."/>
            <person name="Nielsen K.L."/>
        </authorList>
    </citation>
    <scope>NUCLEOTIDE SEQUENCE</scope>
    <source>
        <strain evidence="2">IBT 17514</strain>
    </source>
</reference>
<proteinExistence type="predicted"/>
<protein>
    <submittedName>
        <fullName evidence="2">Uncharacterized protein</fullName>
    </submittedName>
</protein>
<name>A0AAD6HRD6_9EURO</name>
<keyword evidence="3" id="KW-1185">Reference proteome</keyword>
<dbReference type="AlphaFoldDB" id="A0AAD6HRD6"/>
<gene>
    <name evidence="2" type="ORF">N7493_004017</name>
</gene>
<organism evidence="2 3">
    <name type="scientific">Penicillium malachiteum</name>
    <dbReference type="NCBI Taxonomy" id="1324776"/>
    <lineage>
        <taxon>Eukaryota</taxon>
        <taxon>Fungi</taxon>
        <taxon>Dikarya</taxon>
        <taxon>Ascomycota</taxon>
        <taxon>Pezizomycotina</taxon>
        <taxon>Eurotiomycetes</taxon>
        <taxon>Eurotiomycetidae</taxon>
        <taxon>Eurotiales</taxon>
        <taxon>Aspergillaceae</taxon>
        <taxon>Penicillium</taxon>
    </lineage>
</organism>